<dbReference type="PANTHER" id="PTHR28674:SF1">
    <property type="entry name" value="NOP PROTEIN CHAPERONE 1"/>
    <property type="match status" value="1"/>
</dbReference>
<dbReference type="Pfam" id="PF15370">
    <property type="entry name" value="NOPCHAP1"/>
    <property type="match status" value="1"/>
</dbReference>
<name>A0A8J4R0Z4_9ROSI</name>
<dbReference type="GO" id="GO:0000492">
    <property type="term" value="P:box C/D snoRNP assembly"/>
    <property type="evidence" value="ECO:0007669"/>
    <property type="project" value="InterPro"/>
</dbReference>
<evidence type="ECO:0000256" key="1">
    <source>
        <dbReference type="SAM" id="MobiDB-lite"/>
    </source>
</evidence>
<feature type="compositionally biased region" description="Acidic residues" evidence="1">
    <location>
        <begin position="83"/>
        <end position="107"/>
    </location>
</feature>
<dbReference type="PANTHER" id="PTHR28674">
    <property type="entry name" value="SIMILAR TO DNA SEGMENT, CHR 10, WAYNE STATE UNIVERSITY 102,-EXPRESSED"/>
    <property type="match status" value="1"/>
</dbReference>
<protein>
    <submittedName>
        <fullName evidence="2">Uncharacterized protein</fullName>
    </submittedName>
</protein>
<dbReference type="InterPro" id="IPR027921">
    <property type="entry name" value="NOPCHAP1"/>
</dbReference>
<feature type="compositionally biased region" description="Polar residues" evidence="1">
    <location>
        <begin position="120"/>
        <end position="130"/>
    </location>
</feature>
<gene>
    <name evidence="2" type="ORF">CMV_019125</name>
</gene>
<keyword evidence="3" id="KW-1185">Reference proteome</keyword>
<feature type="region of interest" description="Disordered" evidence="1">
    <location>
        <begin position="75"/>
        <end position="143"/>
    </location>
</feature>
<dbReference type="AlphaFoldDB" id="A0A8J4R0Z4"/>
<dbReference type="EMBL" id="JRKL02003304">
    <property type="protein sequence ID" value="KAF3955673.1"/>
    <property type="molecule type" value="Genomic_DNA"/>
</dbReference>
<dbReference type="OrthoDB" id="1112980at2759"/>
<comment type="caution">
    <text evidence="2">The sequence shown here is derived from an EMBL/GenBank/DDBJ whole genome shotgun (WGS) entry which is preliminary data.</text>
</comment>
<organism evidence="2 3">
    <name type="scientific">Castanea mollissima</name>
    <name type="common">Chinese chestnut</name>
    <dbReference type="NCBI Taxonomy" id="60419"/>
    <lineage>
        <taxon>Eukaryota</taxon>
        <taxon>Viridiplantae</taxon>
        <taxon>Streptophyta</taxon>
        <taxon>Embryophyta</taxon>
        <taxon>Tracheophyta</taxon>
        <taxon>Spermatophyta</taxon>
        <taxon>Magnoliopsida</taxon>
        <taxon>eudicotyledons</taxon>
        <taxon>Gunneridae</taxon>
        <taxon>Pentapetalae</taxon>
        <taxon>rosids</taxon>
        <taxon>fabids</taxon>
        <taxon>Fagales</taxon>
        <taxon>Fagaceae</taxon>
        <taxon>Castanea</taxon>
    </lineage>
</organism>
<dbReference type="GO" id="GO:0062064">
    <property type="term" value="F:box C/D methylation guide snoRNP complex binding"/>
    <property type="evidence" value="ECO:0007669"/>
    <property type="project" value="TreeGrafter"/>
</dbReference>
<sequence length="143" mass="15383">LGKIKDFLGVISEANERLQHDAKENSESYDIELLTGNETEIIEMDLMLGIADLHTPEAVAAAESAIAGYQPLIPLAASSSGTDSDDSSDNDSDDDDDDDENDNDDGNDTCLPLKLERSKSGQGNSLSEDVNPSKKRQKIVELS</sequence>
<accession>A0A8J4R0Z4</accession>
<feature type="non-terminal residue" evidence="2">
    <location>
        <position position="1"/>
    </location>
</feature>
<evidence type="ECO:0000313" key="3">
    <source>
        <dbReference type="Proteomes" id="UP000737018"/>
    </source>
</evidence>
<dbReference type="Proteomes" id="UP000737018">
    <property type="component" value="Unassembled WGS sequence"/>
</dbReference>
<reference evidence="2" key="1">
    <citation type="submission" date="2020-03" db="EMBL/GenBank/DDBJ databases">
        <title>Castanea mollissima Vanexum genome sequencing.</title>
        <authorList>
            <person name="Staton M."/>
        </authorList>
    </citation>
    <scope>NUCLEOTIDE SEQUENCE</scope>
    <source>
        <tissue evidence="2">Leaf</tissue>
    </source>
</reference>
<proteinExistence type="predicted"/>
<evidence type="ECO:0000313" key="2">
    <source>
        <dbReference type="EMBL" id="KAF3955673.1"/>
    </source>
</evidence>